<name>A0A854QDX7_CRYNE</name>
<evidence type="ECO:0000256" key="1">
    <source>
        <dbReference type="SAM" id="MobiDB-lite"/>
    </source>
</evidence>
<comment type="caution">
    <text evidence="2">The sequence shown here is derived from an EMBL/GenBank/DDBJ whole genome shotgun (WGS) entry which is preliminary data.</text>
</comment>
<gene>
    <name evidence="2" type="ORF">C361_05655</name>
</gene>
<evidence type="ECO:0000313" key="3">
    <source>
        <dbReference type="Proteomes" id="UP000199727"/>
    </source>
</evidence>
<dbReference type="EMBL" id="AMKT01000076">
    <property type="protein sequence ID" value="OXG14355.1"/>
    <property type="molecule type" value="Genomic_DNA"/>
</dbReference>
<feature type="compositionally biased region" description="Polar residues" evidence="1">
    <location>
        <begin position="26"/>
        <end position="41"/>
    </location>
</feature>
<evidence type="ECO:0000313" key="2">
    <source>
        <dbReference type="EMBL" id="OXG14355.1"/>
    </source>
</evidence>
<organism evidence="2 3">
    <name type="scientific">Cryptococcus neoformans Tu259-1</name>
    <dbReference type="NCBI Taxonomy" id="1230072"/>
    <lineage>
        <taxon>Eukaryota</taxon>
        <taxon>Fungi</taxon>
        <taxon>Dikarya</taxon>
        <taxon>Basidiomycota</taxon>
        <taxon>Agaricomycotina</taxon>
        <taxon>Tremellomycetes</taxon>
        <taxon>Tremellales</taxon>
        <taxon>Cryptococcaceae</taxon>
        <taxon>Cryptococcus</taxon>
        <taxon>Cryptococcus neoformans species complex</taxon>
    </lineage>
</organism>
<dbReference type="Proteomes" id="UP000199727">
    <property type="component" value="Unassembled WGS sequence"/>
</dbReference>
<accession>A0A854QDX7</accession>
<reference evidence="2 3" key="1">
    <citation type="submission" date="2017-06" db="EMBL/GenBank/DDBJ databases">
        <title>Global population genomics of the pathogenic fungus Cryptococcus neoformans var. grubii.</title>
        <authorList>
            <person name="Cuomo C."/>
            <person name="Litvintseva A."/>
            <person name="Chen Y."/>
            <person name="Young S."/>
            <person name="Zeng Q."/>
            <person name="Chapman S."/>
            <person name="Gujja S."/>
            <person name="Saif S."/>
            <person name="Birren B."/>
        </authorList>
    </citation>
    <scope>NUCLEOTIDE SEQUENCE [LARGE SCALE GENOMIC DNA]</scope>
    <source>
        <strain evidence="2 3">Tu259-1</strain>
    </source>
</reference>
<proteinExistence type="predicted"/>
<dbReference type="AlphaFoldDB" id="A0A854QDX7"/>
<dbReference type="OrthoDB" id="2565225at2759"/>
<feature type="region of interest" description="Disordered" evidence="1">
    <location>
        <begin position="1"/>
        <end position="50"/>
    </location>
</feature>
<sequence length="92" mass="10412">MWFSHPTYPTPSSFSNPSGDRRPVSQLPSTRSSFPHPSSTHRTSKEDDRKTFLQPCPFKLESLKFKACPIVFNFNIQESWKGGEAGRMCSSS</sequence>
<protein>
    <submittedName>
        <fullName evidence="2">Uncharacterized protein</fullName>
    </submittedName>
</protein>